<dbReference type="Proteomes" id="UP000483286">
    <property type="component" value="Unassembled WGS sequence"/>
</dbReference>
<proteinExistence type="predicted"/>
<dbReference type="InterPro" id="IPR019734">
    <property type="entry name" value="TPR_rpt"/>
</dbReference>
<dbReference type="PROSITE" id="PS50883">
    <property type="entry name" value="EAL"/>
    <property type="match status" value="1"/>
</dbReference>
<name>A0A7C9MQV6_9DEIO</name>
<feature type="domain" description="EAL" evidence="3">
    <location>
        <begin position="539"/>
        <end position="792"/>
    </location>
</feature>
<protein>
    <submittedName>
        <fullName evidence="5">EAL domain-containing protein</fullName>
    </submittedName>
</protein>
<dbReference type="InterPro" id="IPR043128">
    <property type="entry name" value="Rev_trsase/Diguanyl_cyclase"/>
</dbReference>
<dbReference type="Pfam" id="PF00563">
    <property type="entry name" value="EAL"/>
    <property type="match status" value="1"/>
</dbReference>
<evidence type="ECO:0000259" key="3">
    <source>
        <dbReference type="PROSITE" id="PS50883"/>
    </source>
</evidence>
<dbReference type="SUPFAM" id="SSF48452">
    <property type="entry name" value="TPR-like"/>
    <property type="match status" value="2"/>
</dbReference>
<feature type="coiled-coil region" evidence="2">
    <location>
        <begin position="324"/>
        <end position="351"/>
    </location>
</feature>
<dbReference type="InterPro" id="IPR035919">
    <property type="entry name" value="EAL_sf"/>
</dbReference>
<feature type="repeat" description="TPR" evidence="1">
    <location>
        <begin position="120"/>
        <end position="153"/>
    </location>
</feature>
<feature type="repeat" description="TPR" evidence="1">
    <location>
        <begin position="80"/>
        <end position="113"/>
    </location>
</feature>
<dbReference type="Gene3D" id="3.20.20.450">
    <property type="entry name" value="EAL domain"/>
    <property type="match status" value="1"/>
</dbReference>
<dbReference type="NCBIfam" id="TIGR00254">
    <property type="entry name" value="GGDEF"/>
    <property type="match status" value="1"/>
</dbReference>
<dbReference type="SMART" id="SM00028">
    <property type="entry name" value="TPR"/>
    <property type="match status" value="4"/>
</dbReference>
<keyword evidence="6" id="KW-1185">Reference proteome</keyword>
<dbReference type="Pfam" id="PF13424">
    <property type="entry name" value="TPR_12"/>
    <property type="match status" value="1"/>
</dbReference>
<dbReference type="CDD" id="cd01949">
    <property type="entry name" value="GGDEF"/>
    <property type="match status" value="1"/>
</dbReference>
<dbReference type="PROSITE" id="PS50887">
    <property type="entry name" value="GGDEF"/>
    <property type="match status" value="1"/>
</dbReference>
<gene>
    <name evidence="5" type="ORF">GO986_08400</name>
</gene>
<dbReference type="PANTHER" id="PTHR44757">
    <property type="entry name" value="DIGUANYLATE CYCLASE DGCP"/>
    <property type="match status" value="1"/>
</dbReference>
<dbReference type="InterPro" id="IPR052155">
    <property type="entry name" value="Biofilm_reg_signaling"/>
</dbReference>
<dbReference type="PANTHER" id="PTHR44757:SF2">
    <property type="entry name" value="BIOFILM ARCHITECTURE MAINTENANCE PROTEIN MBAA"/>
    <property type="match status" value="1"/>
</dbReference>
<dbReference type="EMBL" id="WQLB01000009">
    <property type="protein sequence ID" value="MVN86784.1"/>
    <property type="molecule type" value="Genomic_DNA"/>
</dbReference>
<comment type="caution">
    <text evidence="5">The sequence shown here is derived from an EMBL/GenBank/DDBJ whole genome shotgun (WGS) entry which is preliminary data.</text>
</comment>
<evidence type="ECO:0000313" key="6">
    <source>
        <dbReference type="Proteomes" id="UP000483286"/>
    </source>
</evidence>
<dbReference type="AlphaFoldDB" id="A0A7C9MQV6"/>
<keyword evidence="1" id="KW-0802">TPR repeat</keyword>
<feature type="domain" description="GGDEF" evidence="4">
    <location>
        <begin position="394"/>
        <end position="527"/>
    </location>
</feature>
<dbReference type="InterPro" id="IPR000160">
    <property type="entry name" value="GGDEF_dom"/>
</dbReference>
<evidence type="ECO:0000256" key="1">
    <source>
        <dbReference type="PROSITE-ProRule" id="PRU00339"/>
    </source>
</evidence>
<dbReference type="InterPro" id="IPR001633">
    <property type="entry name" value="EAL_dom"/>
</dbReference>
<dbReference type="Pfam" id="PF00990">
    <property type="entry name" value="GGDEF"/>
    <property type="match status" value="1"/>
</dbReference>
<dbReference type="SMART" id="SM00052">
    <property type="entry name" value="EAL"/>
    <property type="match status" value="1"/>
</dbReference>
<dbReference type="Gene3D" id="1.25.40.10">
    <property type="entry name" value="Tetratricopeptide repeat domain"/>
    <property type="match status" value="2"/>
</dbReference>
<dbReference type="InterPro" id="IPR011990">
    <property type="entry name" value="TPR-like_helical_dom_sf"/>
</dbReference>
<dbReference type="SUPFAM" id="SSF55073">
    <property type="entry name" value="Nucleotide cyclase"/>
    <property type="match status" value="1"/>
</dbReference>
<evidence type="ECO:0000313" key="5">
    <source>
        <dbReference type="EMBL" id="MVN86784.1"/>
    </source>
</evidence>
<keyword evidence="2" id="KW-0175">Coiled coil</keyword>
<dbReference type="PROSITE" id="PS50005">
    <property type="entry name" value="TPR"/>
    <property type="match status" value="2"/>
</dbReference>
<dbReference type="CDD" id="cd01948">
    <property type="entry name" value="EAL"/>
    <property type="match status" value="1"/>
</dbReference>
<dbReference type="SUPFAM" id="SSF141868">
    <property type="entry name" value="EAL domain-like"/>
    <property type="match status" value="1"/>
</dbReference>
<evidence type="ECO:0000256" key="2">
    <source>
        <dbReference type="SAM" id="Coils"/>
    </source>
</evidence>
<dbReference type="FunFam" id="3.30.70.270:FF:000001">
    <property type="entry name" value="Diguanylate cyclase domain protein"/>
    <property type="match status" value="1"/>
</dbReference>
<sequence length="801" mass="86559">MRDLLQLAEPLVVSDAEQAEAALREAQKLAGALGDARSEALALTLLGATFFFRSQYPTALQVLGQAQAAATRAQDDRVTARVLNNLGNCEVALGNYGEGMEYYQQSLRLAQACGDEDGRTRALSNVGLIHLELGEHELALEVFQEVLALAEEAQDALSQSSSTINLVLSYYHVGRYADALTLGAAHLPVVRALGVRQHEVVLRAWLLPCLIQTGQAGDAARQAEDLLPLAQAVDDREYVAYIRAFYGQALTQLGRLDAAQEQLLLALAEAQQHGARLSERTVLQHLSELHAARGEWQQAYERLQAYEALNRTLHAEAVARKAQVMGAQMQVEILRREADAERRRSAELTQANTALQAAQEALSYRATHDALTGLANRAHFQAELERAVQAASPAPFGVLFIDLDRFKQVNDTLGHEVGDELLKAVAGQLRGAVRSGDLVARMGGDEFTILLRSLREPRDAERVAHKILNALAQPLLVCGHTLQVTGSIGVAVAPRDGQDVGTLQKHADLAMYRAKQGGKNGVRTFQPGPDEAFPQPPGHLEVERDLRGALVRGEFVLHYQGQYDVRTQALTGFEALLRWQHPTQGLLPPGEFLGIAEDSQLILPVGAWVLREACGQAAAWQTRAPGLTISVNVSALQFEQPGFLTTVQQALEASGLAPQHLILELTEQAAARHPEATAQQLARLRGLGVQIALDDFGTGQSSLSLLHQLPIDLLKIDRSFLQAAPDPEANRVFIGVMITLAHGLNLLVTAEGVETSQQRALLGELGCDSMQGFLLTRPLPAAEAEGLLMPPAASAPPASLN</sequence>
<evidence type="ECO:0000259" key="4">
    <source>
        <dbReference type="PROSITE" id="PS50887"/>
    </source>
</evidence>
<accession>A0A7C9MQV6</accession>
<dbReference type="InterPro" id="IPR029787">
    <property type="entry name" value="Nucleotide_cyclase"/>
</dbReference>
<dbReference type="Gene3D" id="3.30.70.270">
    <property type="match status" value="1"/>
</dbReference>
<dbReference type="SMART" id="SM00267">
    <property type="entry name" value="GGDEF"/>
    <property type="match status" value="1"/>
</dbReference>
<organism evidence="5 6">
    <name type="scientific">Deinococcus arboris</name>
    <dbReference type="NCBI Taxonomy" id="2682977"/>
    <lineage>
        <taxon>Bacteria</taxon>
        <taxon>Thermotogati</taxon>
        <taxon>Deinococcota</taxon>
        <taxon>Deinococci</taxon>
        <taxon>Deinococcales</taxon>
        <taxon>Deinococcaceae</taxon>
        <taxon>Deinococcus</taxon>
    </lineage>
</organism>
<reference evidence="5 6" key="1">
    <citation type="submission" date="2019-12" db="EMBL/GenBank/DDBJ databases">
        <title>Deinococcus sp. HMF7620 Genome sequencing and assembly.</title>
        <authorList>
            <person name="Kang H."/>
            <person name="Kim H."/>
            <person name="Joh K."/>
        </authorList>
    </citation>
    <scope>NUCLEOTIDE SEQUENCE [LARGE SCALE GENOMIC DNA]</scope>
    <source>
        <strain evidence="5 6">HMF7620</strain>
    </source>
</reference>